<accession>A0A1S3YQ19</accession>
<dbReference type="OrthoDB" id="1936626at2759"/>
<dbReference type="AlphaFoldDB" id="A0A1S3YQ19"/>
<dbReference type="InterPro" id="IPR043128">
    <property type="entry name" value="Rev_trsase/Diguanyl_cyclase"/>
</dbReference>
<dbReference type="KEGG" id="nta:107778540"/>
<organism evidence="3">
    <name type="scientific">Nicotiana tabacum</name>
    <name type="common">Common tobacco</name>
    <dbReference type="NCBI Taxonomy" id="4097"/>
    <lineage>
        <taxon>Eukaryota</taxon>
        <taxon>Viridiplantae</taxon>
        <taxon>Streptophyta</taxon>
        <taxon>Embryophyta</taxon>
        <taxon>Tracheophyta</taxon>
        <taxon>Spermatophyta</taxon>
        <taxon>Magnoliopsida</taxon>
        <taxon>eudicotyledons</taxon>
        <taxon>Gunneridae</taxon>
        <taxon>Pentapetalae</taxon>
        <taxon>asterids</taxon>
        <taxon>lamiids</taxon>
        <taxon>Solanales</taxon>
        <taxon>Solanaceae</taxon>
        <taxon>Nicotianoideae</taxon>
        <taxon>Nicotianeae</taxon>
        <taxon>Nicotiana</taxon>
    </lineage>
</organism>
<dbReference type="RefSeq" id="XP_016454306.1">
    <property type="nucleotide sequence ID" value="XM_016598820.1"/>
</dbReference>
<dbReference type="InterPro" id="IPR000477">
    <property type="entry name" value="RT_dom"/>
</dbReference>
<protein>
    <recommendedName>
        <fullName evidence="2">Reverse transcriptase domain-containing protein</fullName>
    </recommendedName>
</protein>
<dbReference type="SMR" id="A0A1S3YQ19"/>
<dbReference type="InterPro" id="IPR053134">
    <property type="entry name" value="RNA-dir_DNA_polymerase"/>
</dbReference>
<dbReference type="SUPFAM" id="SSF56672">
    <property type="entry name" value="DNA/RNA polymerases"/>
    <property type="match status" value="1"/>
</dbReference>
<sequence length="203" mass="23003">MVKKKNGKWRMCVDFTGLNTPCPKDSFPSPHIDQLIGAIAGHKILCFLDSYSGYNQILMAEKDQEKTNFITHQGTYCYKVMPFGLKNAGATYQRTKTSTQIRGKAAKAALRFSVSGQPCHRDFPNQRAKVTKIPDRDLQTTTRVRRMSTRPDFSSMEYRGGRPGQISNSHQKYHNRRPKCGPPPQLVDKPNRGKNYRPNLGLA</sequence>
<dbReference type="STRING" id="4097.A0A1S3YQ19"/>
<dbReference type="Pfam" id="PF00078">
    <property type="entry name" value="RVT_1"/>
    <property type="match status" value="1"/>
</dbReference>
<dbReference type="Gene3D" id="3.10.10.10">
    <property type="entry name" value="HIV Type 1 Reverse Transcriptase, subunit A, domain 1"/>
    <property type="match status" value="1"/>
</dbReference>
<proteinExistence type="predicted"/>
<evidence type="ECO:0000256" key="1">
    <source>
        <dbReference type="SAM" id="MobiDB-lite"/>
    </source>
</evidence>
<dbReference type="Gene3D" id="3.30.70.270">
    <property type="match status" value="1"/>
</dbReference>
<evidence type="ECO:0000259" key="2">
    <source>
        <dbReference type="Pfam" id="PF00078"/>
    </source>
</evidence>
<dbReference type="CDD" id="cd01647">
    <property type="entry name" value="RT_LTR"/>
    <property type="match status" value="1"/>
</dbReference>
<feature type="domain" description="Reverse transcriptase" evidence="2">
    <location>
        <begin position="2"/>
        <end position="95"/>
    </location>
</feature>
<dbReference type="PANTHER" id="PTHR24559:SF431">
    <property type="entry name" value="RNA-DIRECTED DNA POLYMERASE HOMOLOG"/>
    <property type="match status" value="1"/>
</dbReference>
<dbReference type="InterPro" id="IPR043502">
    <property type="entry name" value="DNA/RNA_pol_sf"/>
</dbReference>
<reference evidence="3" key="1">
    <citation type="submission" date="2025-08" db="UniProtKB">
        <authorList>
            <consortium name="RefSeq"/>
        </authorList>
    </citation>
    <scope>IDENTIFICATION</scope>
</reference>
<feature type="region of interest" description="Disordered" evidence="1">
    <location>
        <begin position="147"/>
        <end position="203"/>
    </location>
</feature>
<name>A0A1S3YQ19_TOBAC</name>
<dbReference type="PaxDb" id="4097-A0A1S3YQ19"/>
<evidence type="ECO:0000313" key="3">
    <source>
        <dbReference type="RefSeq" id="XP_016454306.1"/>
    </source>
</evidence>
<dbReference type="PANTHER" id="PTHR24559">
    <property type="entry name" value="TRANSPOSON TY3-I GAG-POL POLYPROTEIN"/>
    <property type="match status" value="1"/>
</dbReference>
<gene>
    <name evidence="3" type="primary">LOC107778540</name>
</gene>